<keyword evidence="1" id="KW-1133">Transmembrane helix</keyword>
<name>A0A9E9NSM7_9BURK</name>
<protein>
    <submittedName>
        <fullName evidence="2">Uncharacterized protein</fullName>
    </submittedName>
</protein>
<feature type="transmembrane region" description="Helical" evidence="1">
    <location>
        <begin position="103"/>
        <end position="125"/>
    </location>
</feature>
<evidence type="ECO:0000256" key="1">
    <source>
        <dbReference type="SAM" id="Phobius"/>
    </source>
</evidence>
<dbReference type="RefSeq" id="WP_269315496.1">
    <property type="nucleotide sequence ID" value="NZ_CP098251.1"/>
</dbReference>
<dbReference type="Proteomes" id="UP001164819">
    <property type="component" value="Chromosome"/>
</dbReference>
<evidence type="ECO:0000313" key="2">
    <source>
        <dbReference type="EMBL" id="WAV90404.1"/>
    </source>
</evidence>
<sequence length="152" mass="16062">MFGVSITRAAAGSGFALVIALSAPFCPSFSGFDRKKVISSLRFVVSNIISFSPPTSISFWPRAIPAASIPLFSLAFTVAANGEKTEAPKAVRVFSSCFRRSGAGVPMTSLIATSTFLSPAFFAVVNMPYLQQLVWMPAIQSGKTGYDPAQGP</sequence>
<keyword evidence="1" id="KW-0812">Transmembrane</keyword>
<gene>
    <name evidence="2" type="ORF">NB646_05890</name>
</gene>
<organism evidence="2">
    <name type="scientific">Oxalobacter aliiformigenes</name>
    <dbReference type="NCBI Taxonomy" id="2946593"/>
    <lineage>
        <taxon>Bacteria</taxon>
        <taxon>Pseudomonadati</taxon>
        <taxon>Pseudomonadota</taxon>
        <taxon>Betaproteobacteria</taxon>
        <taxon>Burkholderiales</taxon>
        <taxon>Oxalobacteraceae</taxon>
        <taxon>Oxalobacter</taxon>
    </lineage>
</organism>
<keyword evidence="1" id="KW-0472">Membrane</keyword>
<accession>A0A9E9NSM7</accession>
<dbReference type="EMBL" id="CP098251">
    <property type="protein sequence ID" value="WAV90404.1"/>
    <property type="molecule type" value="Genomic_DNA"/>
</dbReference>
<proteinExistence type="predicted"/>
<reference evidence="2" key="1">
    <citation type="journal article" date="2022" name="Front. Microbiol.">
        <title>New perspectives on an old grouping: The genomic and phenotypic variability of Oxalobacter formigenes and the implications for calcium oxalate stone prevention.</title>
        <authorList>
            <person name="Chmiel J.A."/>
            <person name="Carr C."/>
            <person name="Stuivenberg G.A."/>
            <person name="Venema R."/>
            <person name="Chanyi R.M."/>
            <person name="Al K.F."/>
            <person name="Giguere D."/>
            <person name="Say H."/>
            <person name="Akouris P.P."/>
            <person name="Dominguez Romero S.A."/>
            <person name="Kwong A."/>
            <person name="Tai V."/>
            <person name="Koval S.F."/>
            <person name="Razvi H."/>
            <person name="Bjazevic J."/>
            <person name="Burton J.P."/>
        </authorList>
    </citation>
    <scope>NUCLEOTIDE SEQUENCE</scope>
    <source>
        <strain evidence="2">OxK</strain>
    </source>
</reference>
<dbReference type="AlphaFoldDB" id="A0A9E9NSM7"/>